<dbReference type="EMBL" id="CP122537">
    <property type="protein sequence ID" value="WGH79253.1"/>
    <property type="molecule type" value="Genomic_DNA"/>
</dbReference>
<protein>
    <submittedName>
        <fullName evidence="3">Tm-1-like ATP-binding domain-containing protein</fullName>
    </submittedName>
</protein>
<feature type="domain" description="UPF0261" evidence="2">
    <location>
        <begin position="160"/>
        <end position="373"/>
    </location>
</feature>
<dbReference type="RefSeq" id="WP_279966050.1">
    <property type="nucleotide sequence ID" value="NZ_CP122537.1"/>
</dbReference>
<evidence type="ECO:0000313" key="3">
    <source>
        <dbReference type="EMBL" id="WGH79253.1"/>
    </source>
</evidence>
<dbReference type="CDD" id="cd15488">
    <property type="entry name" value="Tm-1-like"/>
    <property type="match status" value="1"/>
</dbReference>
<dbReference type="NCBIfam" id="NF002674">
    <property type="entry name" value="PRK02399.1-2"/>
    <property type="match status" value="1"/>
</dbReference>
<dbReference type="InterPro" id="IPR056778">
    <property type="entry name" value="UPF0261_C"/>
</dbReference>
<dbReference type="Proteomes" id="UP001243420">
    <property type="component" value="Chromosome"/>
</dbReference>
<evidence type="ECO:0000313" key="4">
    <source>
        <dbReference type="Proteomes" id="UP001243420"/>
    </source>
</evidence>
<evidence type="ECO:0000259" key="1">
    <source>
        <dbReference type="Pfam" id="PF06792"/>
    </source>
</evidence>
<dbReference type="InterPro" id="IPR051353">
    <property type="entry name" value="Tobamovirus_resist_UPF0261"/>
</dbReference>
<organism evidence="3 4">
    <name type="scientific">Jannaschia ovalis</name>
    <dbReference type="NCBI Taxonomy" id="3038773"/>
    <lineage>
        <taxon>Bacteria</taxon>
        <taxon>Pseudomonadati</taxon>
        <taxon>Pseudomonadota</taxon>
        <taxon>Alphaproteobacteria</taxon>
        <taxon>Rhodobacterales</taxon>
        <taxon>Roseobacteraceae</taxon>
        <taxon>Jannaschia</taxon>
    </lineage>
</organism>
<dbReference type="PANTHER" id="PTHR31862">
    <property type="entry name" value="UPF0261 DOMAIN PROTEIN (AFU_ORTHOLOGUE AFUA_1G10120)"/>
    <property type="match status" value="1"/>
</dbReference>
<proteinExistence type="predicted"/>
<name>A0ABY8LD62_9RHOB</name>
<accession>A0ABY8LD62</accession>
<evidence type="ECO:0000259" key="2">
    <source>
        <dbReference type="Pfam" id="PF23189"/>
    </source>
</evidence>
<dbReference type="Gene3D" id="3.40.50.12030">
    <property type="entry name" value="Uncharacterised protein family UPF0261, NC domain"/>
    <property type="match status" value="1"/>
</dbReference>
<dbReference type="PANTHER" id="PTHR31862:SF1">
    <property type="entry name" value="UPF0261 DOMAIN PROTEIN (AFU_ORTHOLOGUE AFUA_1G10120)"/>
    <property type="match status" value="1"/>
</dbReference>
<dbReference type="Pfam" id="PF23189">
    <property type="entry name" value="UPF0261_C"/>
    <property type="match status" value="1"/>
</dbReference>
<dbReference type="Gene3D" id="3.40.50.12020">
    <property type="entry name" value="Uncharacterised protein family UPF0261, NN domain"/>
    <property type="match status" value="1"/>
</dbReference>
<keyword evidence="4" id="KW-1185">Reference proteome</keyword>
<sequence>MAKVLLIGTFETKAQELTYLAAALRFHGLSVELMDVSLESRGAVWSGAEKLARMAARSEAAAREVSDHCTQCQAAIGVGGGTGGEIVLAAMRGLPSTYPKILITTLAFDPRPALSDRSITIIPTLCDIEGLNTQLRQVFENAAAAVAGLTNARPAEPNRKRSIAVTTLGATGHASAALARGLTDRGFEATMFHANGYGGAAYIRFVEEGHADAVIDLNVHELGRMRLAGAHVPMPTRFTVAAHLPRVVLPGALNFIGLGAIETVRSRYLARPHYRHTMQFTHVKLTEDEMRAQARRLADALNHATAPCHVILPMGGFSHQDRPGGAIEDPRLREIAADILEARARRYVTERVPHHINDAETATAVMARLEEAMTERMRND</sequence>
<dbReference type="InterPro" id="IPR044122">
    <property type="entry name" value="UPF0261_N"/>
</dbReference>
<reference evidence="3 4" key="1">
    <citation type="submission" date="2023-04" db="EMBL/GenBank/DDBJ databases">
        <title>Jannaschia ovalis sp. nov., a marine bacterium isolated from sea tidal flat.</title>
        <authorList>
            <person name="Kwon D.Y."/>
            <person name="Kim J.-J."/>
        </authorList>
    </citation>
    <scope>NUCLEOTIDE SEQUENCE [LARGE SCALE GENOMIC DNA]</scope>
    <source>
        <strain evidence="3 4">GRR-S6-38</strain>
    </source>
</reference>
<feature type="domain" description="UPF0261" evidence="1">
    <location>
        <begin position="52"/>
        <end position="153"/>
    </location>
</feature>
<gene>
    <name evidence="3" type="ORF">P8627_03025</name>
</gene>
<dbReference type="Pfam" id="PF06792">
    <property type="entry name" value="UPF0261"/>
    <property type="match status" value="1"/>
</dbReference>